<organism evidence="1 2">
    <name type="scientific">Irpex rosettiformis</name>
    <dbReference type="NCBI Taxonomy" id="378272"/>
    <lineage>
        <taxon>Eukaryota</taxon>
        <taxon>Fungi</taxon>
        <taxon>Dikarya</taxon>
        <taxon>Basidiomycota</taxon>
        <taxon>Agaricomycotina</taxon>
        <taxon>Agaricomycetes</taxon>
        <taxon>Polyporales</taxon>
        <taxon>Irpicaceae</taxon>
        <taxon>Irpex</taxon>
    </lineage>
</organism>
<name>A0ACB8TTQ8_9APHY</name>
<dbReference type="Proteomes" id="UP001055072">
    <property type="component" value="Unassembled WGS sequence"/>
</dbReference>
<gene>
    <name evidence="1" type="ORF">BDY19DRAFT_996874</name>
</gene>
<keyword evidence="2" id="KW-1185">Reference proteome</keyword>
<accession>A0ACB8TTQ8</accession>
<protein>
    <submittedName>
        <fullName evidence="1">Uncharacterized protein</fullName>
    </submittedName>
</protein>
<comment type="caution">
    <text evidence="1">The sequence shown here is derived from an EMBL/GenBank/DDBJ whole genome shotgun (WGS) entry which is preliminary data.</text>
</comment>
<reference evidence="1" key="1">
    <citation type="journal article" date="2021" name="Environ. Microbiol.">
        <title>Gene family expansions and transcriptome signatures uncover fungal adaptations to wood decay.</title>
        <authorList>
            <person name="Hage H."/>
            <person name="Miyauchi S."/>
            <person name="Viragh M."/>
            <person name="Drula E."/>
            <person name="Min B."/>
            <person name="Chaduli D."/>
            <person name="Navarro D."/>
            <person name="Favel A."/>
            <person name="Norest M."/>
            <person name="Lesage-Meessen L."/>
            <person name="Balint B."/>
            <person name="Merenyi Z."/>
            <person name="de Eugenio L."/>
            <person name="Morin E."/>
            <person name="Martinez A.T."/>
            <person name="Baldrian P."/>
            <person name="Stursova M."/>
            <person name="Martinez M.J."/>
            <person name="Novotny C."/>
            <person name="Magnuson J.K."/>
            <person name="Spatafora J.W."/>
            <person name="Maurice S."/>
            <person name="Pangilinan J."/>
            <person name="Andreopoulos W."/>
            <person name="LaButti K."/>
            <person name="Hundley H."/>
            <person name="Na H."/>
            <person name="Kuo A."/>
            <person name="Barry K."/>
            <person name="Lipzen A."/>
            <person name="Henrissat B."/>
            <person name="Riley R."/>
            <person name="Ahrendt S."/>
            <person name="Nagy L.G."/>
            <person name="Grigoriev I.V."/>
            <person name="Martin F."/>
            <person name="Rosso M.N."/>
        </authorList>
    </citation>
    <scope>NUCLEOTIDE SEQUENCE</scope>
    <source>
        <strain evidence="1">CBS 384.51</strain>
    </source>
</reference>
<dbReference type="EMBL" id="MU274932">
    <property type="protein sequence ID" value="KAI0085339.1"/>
    <property type="molecule type" value="Genomic_DNA"/>
</dbReference>
<sequence length="213" mass="23500">MDTGDTLTTSQKDPNDPNAPLDTNNSFHQSLSGNIYVSSVDYSVDSSRTAVVNDLPSEVPEVDFTFFQDYIFPPLNDKIQIQNVIRKLETQKVIVNGRWAAFPLHPWEYKSTTIDQSSGVLMPFWSDNNILFLAGKGYVSAIRHALSISNCEITRVLVSIFPDSFQSNVYPPALSSEPAFTAGEFFSGKTAPPKLVNLENGSLTRTLSSLVNS</sequence>
<proteinExistence type="predicted"/>
<evidence type="ECO:0000313" key="1">
    <source>
        <dbReference type="EMBL" id="KAI0085339.1"/>
    </source>
</evidence>
<evidence type="ECO:0000313" key="2">
    <source>
        <dbReference type="Proteomes" id="UP001055072"/>
    </source>
</evidence>